<dbReference type="AlphaFoldDB" id="A0AAV2AUY8"/>
<name>A0AAV2AUY8_9ARAC</name>
<organism evidence="1 2">
    <name type="scientific">Larinioides sclopetarius</name>
    <dbReference type="NCBI Taxonomy" id="280406"/>
    <lineage>
        <taxon>Eukaryota</taxon>
        <taxon>Metazoa</taxon>
        <taxon>Ecdysozoa</taxon>
        <taxon>Arthropoda</taxon>
        <taxon>Chelicerata</taxon>
        <taxon>Arachnida</taxon>
        <taxon>Araneae</taxon>
        <taxon>Araneomorphae</taxon>
        <taxon>Entelegynae</taxon>
        <taxon>Araneoidea</taxon>
        <taxon>Araneidae</taxon>
        <taxon>Larinioides</taxon>
    </lineage>
</organism>
<sequence>MAEPLLDNTLVVDNKAWECLMVDVLNDISSCLFRAWLFLLCSHLMPSISDTLSRKMLDSHLLLPLA</sequence>
<protein>
    <submittedName>
        <fullName evidence="1">Uncharacterized protein</fullName>
    </submittedName>
</protein>
<evidence type="ECO:0000313" key="2">
    <source>
        <dbReference type="Proteomes" id="UP001497382"/>
    </source>
</evidence>
<accession>A0AAV2AUY8</accession>
<dbReference type="EMBL" id="CAXIEN010000220">
    <property type="protein sequence ID" value="CAL1287682.1"/>
    <property type="molecule type" value="Genomic_DNA"/>
</dbReference>
<reference evidence="1 2" key="1">
    <citation type="submission" date="2024-04" db="EMBL/GenBank/DDBJ databases">
        <authorList>
            <person name="Rising A."/>
            <person name="Reimegard J."/>
            <person name="Sonavane S."/>
            <person name="Akerstrom W."/>
            <person name="Nylinder S."/>
            <person name="Hedman E."/>
            <person name="Kallberg Y."/>
        </authorList>
    </citation>
    <scope>NUCLEOTIDE SEQUENCE [LARGE SCALE GENOMIC DNA]</scope>
</reference>
<gene>
    <name evidence="1" type="ORF">LARSCL_LOCUS14947</name>
</gene>
<proteinExistence type="predicted"/>
<dbReference type="Proteomes" id="UP001497382">
    <property type="component" value="Unassembled WGS sequence"/>
</dbReference>
<comment type="caution">
    <text evidence="1">The sequence shown here is derived from an EMBL/GenBank/DDBJ whole genome shotgun (WGS) entry which is preliminary data.</text>
</comment>
<keyword evidence="2" id="KW-1185">Reference proteome</keyword>
<evidence type="ECO:0000313" key="1">
    <source>
        <dbReference type="EMBL" id="CAL1287682.1"/>
    </source>
</evidence>